<name>A0ABR1UVC7_9PEZI</name>
<dbReference type="Proteomes" id="UP001433268">
    <property type="component" value="Unassembled WGS sequence"/>
</dbReference>
<organism evidence="1 2">
    <name type="scientific">Apiospora hydei</name>
    <dbReference type="NCBI Taxonomy" id="1337664"/>
    <lineage>
        <taxon>Eukaryota</taxon>
        <taxon>Fungi</taxon>
        <taxon>Dikarya</taxon>
        <taxon>Ascomycota</taxon>
        <taxon>Pezizomycotina</taxon>
        <taxon>Sordariomycetes</taxon>
        <taxon>Xylariomycetidae</taxon>
        <taxon>Amphisphaeriales</taxon>
        <taxon>Apiosporaceae</taxon>
        <taxon>Apiospora</taxon>
    </lineage>
</organism>
<protein>
    <submittedName>
        <fullName evidence="1">Uncharacterized protein</fullName>
    </submittedName>
</protein>
<accession>A0ABR1UVC7</accession>
<dbReference type="RefSeq" id="XP_066661490.1">
    <property type="nucleotide sequence ID" value="XM_066819302.1"/>
</dbReference>
<dbReference type="EMBL" id="JAQQWN010000010">
    <property type="protein sequence ID" value="KAK8062891.1"/>
    <property type="molecule type" value="Genomic_DNA"/>
</dbReference>
<reference evidence="1 2" key="1">
    <citation type="submission" date="2023-01" db="EMBL/GenBank/DDBJ databases">
        <title>Analysis of 21 Apiospora genomes using comparative genomics revels a genus with tremendous synthesis potential of carbohydrate active enzymes and secondary metabolites.</title>
        <authorList>
            <person name="Sorensen T."/>
        </authorList>
    </citation>
    <scope>NUCLEOTIDE SEQUENCE [LARGE SCALE GENOMIC DNA]</scope>
    <source>
        <strain evidence="1 2">CBS 114990</strain>
    </source>
</reference>
<gene>
    <name evidence="1" type="ORF">PG997_014988</name>
</gene>
<dbReference type="GeneID" id="92052362"/>
<comment type="caution">
    <text evidence="1">The sequence shown here is derived from an EMBL/GenBank/DDBJ whole genome shotgun (WGS) entry which is preliminary data.</text>
</comment>
<proteinExistence type="predicted"/>
<keyword evidence="2" id="KW-1185">Reference proteome</keyword>
<evidence type="ECO:0000313" key="1">
    <source>
        <dbReference type="EMBL" id="KAK8062891.1"/>
    </source>
</evidence>
<evidence type="ECO:0000313" key="2">
    <source>
        <dbReference type="Proteomes" id="UP001433268"/>
    </source>
</evidence>
<sequence length="148" mass="16340">MHKTTIQSVRQKYLHVVVPIHPCGSGSTCHEDLPMTTGRDRPGDRFLQYVSPRKNVPDRSDVARGWDSSRLHPANVTCEGPIILLSPSVVEQDPGVAVWLQRGNGPSTVLINVGASVAYDEQRPMALPEALSSLRDDCQGLQVLWKFQ</sequence>